<evidence type="ECO:0000313" key="2">
    <source>
        <dbReference type="Proteomes" id="UP000256429"/>
    </source>
</evidence>
<sequence>MEATNLQGFRKEKFLKVVKNYSLKNKSINCKIQINTLIPGFTYTNHKGEIITPTGVLL</sequence>
<proteinExistence type="predicted"/>
<evidence type="ECO:0000313" key="1">
    <source>
        <dbReference type="EMBL" id="REE80663.1"/>
    </source>
</evidence>
<comment type="caution">
    <text evidence="1">The sequence shown here is derived from an EMBL/GenBank/DDBJ whole genome shotgun (WGS) entry which is preliminary data.</text>
</comment>
<keyword evidence="2" id="KW-1185">Reference proteome</keyword>
<dbReference type="RefSeq" id="WP_162880022.1">
    <property type="nucleotide sequence ID" value="NZ_QTTQ01000011.1"/>
</dbReference>
<name>A0A3D9RLB0_9FLAO</name>
<dbReference type="Proteomes" id="UP000256429">
    <property type="component" value="Unassembled WGS sequence"/>
</dbReference>
<accession>A0A3D9RLB0</accession>
<organism evidence="1 2">
    <name type="scientific">Lutibacter oceani</name>
    <dbReference type="NCBI Taxonomy" id="1853311"/>
    <lineage>
        <taxon>Bacteria</taxon>
        <taxon>Pseudomonadati</taxon>
        <taxon>Bacteroidota</taxon>
        <taxon>Flavobacteriia</taxon>
        <taxon>Flavobacteriales</taxon>
        <taxon>Flavobacteriaceae</taxon>
        <taxon>Lutibacter</taxon>
    </lineage>
</organism>
<dbReference type="AlphaFoldDB" id="A0A3D9RLB0"/>
<reference evidence="1 2" key="1">
    <citation type="submission" date="2018-08" db="EMBL/GenBank/DDBJ databases">
        <title>Genomic Encyclopedia of Type Strains, Phase III (KMG-III): the genomes of soil and plant-associated and newly described type strains.</title>
        <authorList>
            <person name="Whitman W."/>
        </authorList>
    </citation>
    <scope>NUCLEOTIDE SEQUENCE [LARGE SCALE GENOMIC DNA]</scope>
    <source>
        <strain evidence="1 2">325-5</strain>
    </source>
</reference>
<gene>
    <name evidence="1" type="ORF">BX611_2312</name>
</gene>
<protein>
    <submittedName>
        <fullName evidence="1">Uncharacterized protein</fullName>
    </submittedName>
</protein>
<dbReference type="EMBL" id="QTTQ01000011">
    <property type="protein sequence ID" value="REE80663.1"/>
    <property type="molecule type" value="Genomic_DNA"/>
</dbReference>